<dbReference type="PROSITE" id="PS50082">
    <property type="entry name" value="WD_REPEATS_2"/>
    <property type="match status" value="3"/>
</dbReference>
<dbReference type="InterPro" id="IPR051859">
    <property type="entry name" value="DCAF"/>
</dbReference>
<dbReference type="InterPro" id="IPR015943">
    <property type="entry name" value="WD40/YVTN_repeat-like_dom_sf"/>
</dbReference>
<protein>
    <recommendedName>
        <fullName evidence="5">LEC14B homolog</fullName>
    </recommendedName>
</protein>
<evidence type="ECO:0008006" key="5">
    <source>
        <dbReference type="Google" id="ProtNLM"/>
    </source>
</evidence>
<evidence type="ECO:0000313" key="3">
    <source>
        <dbReference type="EMBL" id="GLI64220.1"/>
    </source>
</evidence>
<dbReference type="Proteomes" id="UP001165090">
    <property type="component" value="Unassembled WGS sequence"/>
</dbReference>
<reference evidence="3 4" key="1">
    <citation type="journal article" date="2023" name="IScience">
        <title>Expanded male sex-determining region conserved during the evolution of homothallism in the green alga Volvox.</title>
        <authorList>
            <person name="Yamamoto K."/>
            <person name="Matsuzaki R."/>
            <person name="Mahakham W."/>
            <person name="Heman W."/>
            <person name="Sekimoto H."/>
            <person name="Kawachi M."/>
            <person name="Minakuchi Y."/>
            <person name="Toyoda A."/>
            <person name="Nozaki H."/>
        </authorList>
    </citation>
    <scope>NUCLEOTIDE SEQUENCE [LARGE SCALE GENOMIC DNA]</scope>
    <source>
        <strain evidence="3 4">NIES-4468</strain>
    </source>
</reference>
<dbReference type="Gene3D" id="2.130.10.10">
    <property type="entry name" value="YVTN repeat-like/Quinoprotein amine dehydrogenase"/>
    <property type="match status" value="2"/>
</dbReference>
<dbReference type="InterPro" id="IPR036322">
    <property type="entry name" value="WD40_repeat_dom_sf"/>
</dbReference>
<dbReference type="Pfam" id="PF00400">
    <property type="entry name" value="WD40"/>
    <property type="match status" value="3"/>
</dbReference>
<dbReference type="PANTHER" id="PTHR19847">
    <property type="entry name" value="DDB1- AND CUL4-ASSOCIATED FACTOR 11"/>
    <property type="match status" value="1"/>
</dbReference>
<feature type="region of interest" description="Disordered" evidence="2">
    <location>
        <begin position="1"/>
        <end position="157"/>
    </location>
</feature>
<dbReference type="EMBL" id="BSDZ01000017">
    <property type="protein sequence ID" value="GLI64220.1"/>
    <property type="molecule type" value="Genomic_DNA"/>
</dbReference>
<comment type="caution">
    <text evidence="3">The sequence shown here is derived from an EMBL/GenBank/DDBJ whole genome shotgun (WGS) entry which is preliminary data.</text>
</comment>
<keyword evidence="1" id="KW-0853">WD repeat</keyword>
<feature type="compositionally biased region" description="Acidic residues" evidence="2">
    <location>
        <begin position="92"/>
        <end position="149"/>
    </location>
</feature>
<evidence type="ECO:0000256" key="1">
    <source>
        <dbReference type="PROSITE-ProRule" id="PRU00221"/>
    </source>
</evidence>
<feature type="repeat" description="WD" evidence="1">
    <location>
        <begin position="528"/>
        <end position="570"/>
    </location>
</feature>
<feature type="compositionally biased region" description="Gly residues" evidence="2">
    <location>
        <begin position="290"/>
        <end position="299"/>
    </location>
</feature>
<feature type="region of interest" description="Disordered" evidence="2">
    <location>
        <begin position="269"/>
        <end position="307"/>
    </location>
</feature>
<name>A0ABQ5S3S4_9CHLO</name>
<dbReference type="PANTHER" id="PTHR19847:SF7">
    <property type="entry name" value="DDB1- AND CUL4-ASSOCIATED FACTOR 11"/>
    <property type="match status" value="1"/>
</dbReference>
<dbReference type="SUPFAM" id="SSF50978">
    <property type="entry name" value="WD40 repeat-like"/>
    <property type="match status" value="1"/>
</dbReference>
<proteinExistence type="predicted"/>
<organism evidence="3 4">
    <name type="scientific">Volvox africanus</name>
    <dbReference type="NCBI Taxonomy" id="51714"/>
    <lineage>
        <taxon>Eukaryota</taxon>
        <taxon>Viridiplantae</taxon>
        <taxon>Chlorophyta</taxon>
        <taxon>core chlorophytes</taxon>
        <taxon>Chlorophyceae</taxon>
        <taxon>CS clade</taxon>
        <taxon>Chlamydomonadales</taxon>
        <taxon>Volvocaceae</taxon>
        <taxon>Volvox</taxon>
    </lineage>
</organism>
<keyword evidence="4" id="KW-1185">Reference proteome</keyword>
<feature type="compositionally biased region" description="Acidic residues" evidence="2">
    <location>
        <begin position="46"/>
        <end position="69"/>
    </location>
</feature>
<evidence type="ECO:0000313" key="4">
    <source>
        <dbReference type="Proteomes" id="UP001165090"/>
    </source>
</evidence>
<sequence length="771" mass="84170">MGSRPSWKGICATKRRQSSDDEELEREAEGGPDVGDINVDTRADESDSDYEPSDDGNGKEDDDDVDDNEVPGKNHEVAGAADNAIPNTHADADDDDSGDEEGEREDDGDDDNDDEEEGEGEGEEADGDEDEDNCEPPADYMDDGTEETDSAVSDAEVRRPMSIQDFLAWRLLGRVRERGQEATRTRYAPYEQAVPQALTRGSLWQQLTLATGATGPAVRNRAARFDSLLDAGYDCSMFSSRDAPYGMKKRQAVCVAAARDPRVAARVTIWGASRPPTSPPDTWESEGADAGAGGGGDDGGAAAAAATAVPSAASGRAAAPGGPGSALPPPGYLSGTALMPAPRMLLRREQGEAAGLGAGWSGAQMRHMQCYRALPRYPHEVVDRLDSRAYIGQFSADGQFFVAAFKDSRVRLYDVERGWRLRKDITTRLCRWTITDTSVSPDQRFVLYSSIVPIVHLVEVGSVYDNVTSIFNITQVHEPLDFSSNNEAQGFGIWSVQWSGDGREIVVGNNDDSVVVMDVETKRVVASARGHQDDVNAVTYADSTPNIIISGSDDNYIKVWDRRTMSVSEQTDRPRPVGVLVGHTEGLTHLHSRGDGFYVLSNAKDQTAKLWDLRTLQAGGSLRDPTAAERLPMSHVPRFNWDYRWQEYPASGRVVRHPHDSSVQTFRGHSVQSTLIRAYFSPAHSTGQRFVYTGSALGAVHVYDICTGQEVEGSPLKLHRKLVRDVSWHPFDPVLATVSWDGTVVRWNATTPSTDVCGVQVPLQDAYNYDY</sequence>
<accession>A0ABQ5S3S4</accession>
<feature type="repeat" description="WD" evidence="1">
    <location>
        <begin position="580"/>
        <end position="615"/>
    </location>
</feature>
<dbReference type="PROSITE" id="PS50294">
    <property type="entry name" value="WD_REPEATS_REGION"/>
    <property type="match status" value="3"/>
</dbReference>
<dbReference type="InterPro" id="IPR001680">
    <property type="entry name" value="WD40_rpt"/>
</dbReference>
<gene>
    <name evidence="3" type="ORF">VaNZ11_007417</name>
</gene>
<evidence type="ECO:0000256" key="2">
    <source>
        <dbReference type="SAM" id="MobiDB-lite"/>
    </source>
</evidence>
<dbReference type="SMART" id="SM00320">
    <property type="entry name" value="WD40"/>
    <property type="match status" value="6"/>
</dbReference>
<feature type="repeat" description="WD" evidence="1">
    <location>
        <begin position="716"/>
        <end position="751"/>
    </location>
</feature>